<feature type="region of interest" description="Disordered" evidence="2">
    <location>
        <begin position="482"/>
        <end position="575"/>
    </location>
</feature>
<evidence type="ECO:0008006" key="7">
    <source>
        <dbReference type="Google" id="ProtNLM"/>
    </source>
</evidence>
<dbReference type="PANTHER" id="PTHR31631:SF3">
    <property type="entry name" value="PROTEIN NETWORKED 2B"/>
    <property type="match status" value="1"/>
</dbReference>
<dbReference type="Pfam" id="PF25014">
    <property type="entry name" value="NET2A"/>
    <property type="match status" value="1"/>
</dbReference>
<feature type="compositionally biased region" description="Basic and acidic residues" evidence="2">
    <location>
        <begin position="502"/>
        <end position="512"/>
    </location>
</feature>
<name>A0A7J9FV54_9ROSI</name>
<dbReference type="Proteomes" id="UP000593568">
    <property type="component" value="Unassembled WGS sequence"/>
</dbReference>
<dbReference type="EMBL" id="JABEZW010227758">
    <property type="protein sequence ID" value="MBA0788425.1"/>
    <property type="molecule type" value="Genomic_DNA"/>
</dbReference>
<feature type="region of interest" description="Disordered" evidence="2">
    <location>
        <begin position="96"/>
        <end position="120"/>
    </location>
</feature>
<organism evidence="5 6">
    <name type="scientific">Gossypium trilobum</name>
    <dbReference type="NCBI Taxonomy" id="34281"/>
    <lineage>
        <taxon>Eukaryota</taxon>
        <taxon>Viridiplantae</taxon>
        <taxon>Streptophyta</taxon>
        <taxon>Embryophyta</taxon>
        <taxon>Tracheophyta</taxon>
        <taxon>Spermatophyta</taxon>
        <taxon>Magnoliopsida</taxon>
        <taxon>eudicotyledons</taxon>
        <taxon>Gunneridae</taxon>
        <taxon>Pentapetalae</taxon>
        <taxon>rosids</taxon>
        <taxon>malvids</taxon>
        <taxon>Malvales</taxon>
        <taxon>Malvaceae</taxon>
        <taxon>Malvoideae</taxon>
        <taxon>Gossypium</taxon>
    </lineage>
</organism>
<feature type="compositionally biased region" description="Basic and acidic residues" evidence="2">
    <location>
        <begin position="656"/>
        <end position="665"/>
    </location>
</feature>
<feature type="compositionally biased region" description="Acidic residues" evidence="2">
    <location>
        <begin position="560"/>
        <end position="572"/>
    </location>
</feature>
<feature type="coiled-coil region" evidence="1">
    <location>
        <begin position="152"/>
        <end position="179"/>
    </location>
</feature>
<keyword evidence="6" id="KW-1185">Reference proteome</keyword>
<evidence type="ECO:0000259" key="3">
    <source>
        <dbReference type="Pfam" id="PF24918"/>
    </source>
</evidence>
<feature type="compositionally biased region" description="Polar residues" evidence="2">
    <location>
        <begin position="101"/>
        <end position="111"/>
    </location>
</feature>
<evidence type="ECO:0000313" key="5">
    <source>
        <dbReference type="EMBL" id="MBA0788425.1"/>
    </source>
</evidence>
<feature type="domain" description="NET2A-D/KIP1-like C-terminal" evidence="3">
    <location>
        <begin position="721"/>
        <end position="895"/>
    </location>
</feature>
<protein>
    <recommendedName>
        <fullName evidence="7">NAB domain-containing protein</fullName>
    </recommendedName>
</protein>
<feature type="compositionally biased region" description="Basic and acidic residues" evidence="2">
    <location>
        <begin position="529"/>
        <end position="551"/>
    </location>
</feature>
<gene>
    <name evidence="5" type="ORF">Gotri_026367</name>
</gene>
<feature type="coiled-coil region" evidence="1">
    <location>
        <begin position="384"/>
        <end position="446"/>
    </location>
</feature>
<proteinExistence type="predicted"/>
<evidence type="ECO:0000256" key="1">
    <source>
        <dbReference type="SAM" id="Coils"/>
    </source>
</evidence>
<sequence length="963" mass="111265">MLQRAASNAYSWWWASHIRTKQSKWLEQNLQERQLDIDTWKITDAEEMVTNMLEIIDNDGDSFAQRFDHLSKDLQSANRTIASVFPDRVPYAMEDEDDDNFNQTSTSSIHSNKPRLPKGQTLKKDFRDRSMILSEEGQLKKAVRFQTSGLNKDEALEEIDKLQKEMLALQTEREFMKSSYEYGYKKFKEIENQITEKQKRVCDLQDEFGIGSVIDNNEGRSLMANQALKSCQESLNTLKEKHELSSKVARAESRRIKHVNLKFEALRNKFNSPQTNQQEKHKRVSSTAELDNMAYDIDNEANQREDTEASDQQEKHKHISSTTEPDSMAHNIDNEENESQDLEALQKENEEKLQVDLNESLTMPELVKKIYDLVKRVIRLEAAVFSEKALVKRLKSEADELQEQVKTLEEDKETLIEGSDAMKKRIDELEGELSRVKDLVKTVLDQNNSLKTHFTEAICNVNHLSVKLHELEAIGLDAKADRGTEEHEILPAPDHSSPLKDTGTKLEEDKNVSAEGENNVDDESSYSKADGDSEKGQELEGKNKAEKEYLPKTESIVPDTELEELESDEEEQPNWRQLYLKGQDDREKILRDEYSSVLKNYKELRKKLNDVDKKNRDSFFQMALQIKELKYAVVVRDQEIHSLRQRLCSVNEYNKDGESVEHEGTQRNTSPESNLTEFIHPSPIDEETDETVVEQTAQGRFKESAKKMGEQVKSDAVSEIEDKIRSGINDLLEENLEFWLRFSTSIHQIQKYQTSVKDLKAELSKLREKIHQEGSGGKMKSEARPIFSHSREIKTELILWLENNEVLKDEVQDRHFSLCNFQDEIARVTNATNRGRETGISEYQAAKFQGEVLNMKQEIKKVGDELNAGFTRAGQLKQEVEKITADLEKELSSSTSSQSQSKPWQPRIPLQSFLFGIKFKNRRKTKKSLQKQLSYIIKFKNLQDRLLPLTATSHYNSFRLITF</sequence>
<keyword evidence="1" id="KW-0175">Coiled coil</keyword>
<feature type="region of interest" description="Disordered" evidence="2">
    <location>
        <begin position="267"/>
        <end position="290"/>
    </location>
</feature>
<dbReference type="InterPro" id="IPR056888">
    <property type="entry name" value="NET2A-D/KIP1-like_dom"/>
</dbReference>
<dbReference type="InterPro" id="IPR056889">
    <property type="entry name" value="NET2A-D/KIP1-like_C"/>
</dbReference>
<feature type="region of interest" description="Disordered" evidence="2">
    <location>
        <begin position="656"/>
        <end position="679"/>
    </location>
</feature>
<accession>A0A7J9FV54</accession>
<evidence type="ECO:0000313" key="6">
    <source>
        <dbReference type="Proteomes" id="UP000593568"/>
    </source>
</evidence>
<comment type="caution">
    <text evidence="5">The sequence shown here is derived from an EMBL/GenBank/DDBJ whole genome shotgun (WGS) entry which is preliminary data.</text>
</comment>
<dbReference type="PANTHER" id="PTHR31631">
    <property type="entry name" value="PROTEIN NETWORKED 2D"/>
    <property type="match status" value="1"/>
</dbReference>
<feature type="domain" description="NET2A-D/KIP1-like alpha-helical" evidence="4">
    <location>
        <begin position="204"/>
        <end position="470"/>
    </location>
</feature>
<feature type="compositionally biased region" description="Polar residues" evidence="2">
    <location>
        <begin position="666"/>
        <end position="676"/>
    </location>
</feature>
<evidence type="ECO:0000256" key="2">
    <source>
        <dbReference type="SAM" id="MobiDB-lite"/>
    </source>
</evidence>
<evidence type="ECO:0000259" key="4">
    <source>
        <dbReference type="Pfam" id="PF25014"/>
    </source>
</evidence>
<dbReference type="AlphaFoldDB" id="A0A7J9FV54"/>
<dbReference type="Pfam" id="PF24918">
    <property type="entry name" value="NET2A_C"/>
    <property type="match status" value="1"/>
</dbReference>
<feature type="region of interest" description="Disordered" evidence="2">
    <location>
        <begin position="303"/>
        <end position="331"/>
    </location>
</feature>
<reference evidence="5 6" key="1">
    <citation type="journal article" date="2019" name="Genome Biol. Evol.">
        <title>Insights into the evolution of the New World diploid cottons (Gossypium, subgenus Houzingenia) based on genome sequencing.</title>
        <authorList>
            <person name="Grover C.E."/>
            <person name="Arick M.A. 2nd"/>
            <person name="Thrash A."/>
            <person name="Conover J.L."/>
            <person name="Sanders W.S."/>
            <person name="Peterson D.G."/>
            <person name="Frelichowski J.E."/>
            <person name="Scheffler J.A."/>
            <person name="Scheffler B.E."/>
            <person name="Wendel J.F."/>
        </authorList>
    </citation>
    <scope>NUCLEOTIDE SEQUENCE [LARGE SCALE GENOMIC DNA]</scope>
    <source>
        <strain evidence="5">8</strain>
        <tissue evidence="5">Leaf</tissue>
    </source>
</reference>